<organism evidence="1 2">
    <name type="scientific">Joostella atrarenae</name>
    <dbReference type="NCBI Taxonomy" id="679257"/>
    <lineage>
        <taxon>Bacteria</taxon>
        <taxon>Pseudomonadati</taxon>
        <taxon>Bacteroidota</taxon>
        <taxon>Flavobacteriia</taxon>
        <taxon>Flavobacteriales</taxon>
        <taxon>Flavobacteriaceae</taxon>
        <taxon>Joostella</taxon>
    </lineage>
</organism>
<accession>A0ABS9J7H1</accession>
<gene>
    <name evidence="1" type="ORF">JM658_16265</name>
</gene>
<comment type="caution">
    <text evidence="1">The sequence shown here is derived from an EMBL/GenBank/DDBJ whole genome shotgun (WGS) entry which is preliminary data.</text>
</comment>
<reference evidence="1 2" key="1">
    <citation type="submission" date="2021-01" db="EMBL/GenBank/DDBJ databases">
        <title>Genome sequencing of Joostella atrarenae M1-2 (= KCTC 23194).</title>
        <authorList>
            <person name="Zakaria M.R."/>
            <person name="Lam M.Q."/>
            <person name="Chong C.S."/>
        </authorList>
    </citation>
    <scope>NUCLEOTIDE SEQUENCE [LARGE SCALE GENOMIC DNA]</scope>
    <source>
        <strain evidence="1 2">M1-2</strain>
    </source>
</reference>
<name>A0ABS9J7H1_9FLAO</name>
<dbReference type="InterPro" id="IPR027417">
    <property type="entry name" value="P-loop_NTPase"/>
</dbReference>
<protein>
    <submittedName>
        <fullName evidence="1">ATPase</fullName>
    </submittedName>
</protein>
<keyword evidence="2" id="KW-1185">Reference proteome</keyword>
<proteinExistence type="predicted"/>
<dbReference type="Proteomes" id="UP000829517">
    <property type="component" value="Unassembled WGS sequence"/>
</dbReference>
<dbReference type="EMBL" id="JAETXX010000017">
    <property type="protein sequence ID" value="MCF8716386.1"/>
    <property type="molecule type" value="Genomic_DNA"/>
</dbReference>
<dbReference type="RefSeq" id="WP_236960790.1">
    <property type="nucleotide sequence ID" value="NZ_JAETXX010000017.1"/>
</dbReference>
<evidence type="ECO:0000313" key="2">
    <source>
        <dbReference type="Proteomes" id="UP000829517"/>
    </source>
</evidence>
<sequence>MRNPSKIVEGSVEFSLGDWNGQEMVYSFPKIWIYLEAKGKLLFGKDFRLYSEDREMLFKLCNYMVGEQVYCSKYGLDPDKGLLLSGPVGCGKTSLMKLLRCIVPYQRPYEIIPCRNIVFGFNHLGYTTIESYGNSGYYSFDDLGVEPTGRHFGKDCNVMGEILLSRYELFKSNKIKTHITTNLNADELEDRYGNRVRSRMREMFNLVAFSAKTKDKRRQAMPK</sequence>
<dbReference type="SUPFAM" id="SSF52540">
    <property type="entry name" value="P-loop containing nucleoside triphosphate hydrolases"/>
    <property type="match status" value="2"/>
</dbReference>
<dbReference type="Gene3D" id="3.40.50.300">
    <property type="entry name" value="P-loop containing nucleotide triphosphate hydrolases"/>
    <property type="match status" value="1"/>
</dbReference>
<evidence type="ECO:0000313" key="1">
    <source>
        <dbReference type="EMBL" id="MCF8716386.1"/>
    </source>
</evidence>